<dbReference type="Proteomes" id="UP000190814">
    <property type="component" value="Unassembled WGS sequence"/>
</dbReference>
<feature type="transmembrane region" description="Helical" evidence="1">
    <location>
        <begin position="127"/>
        <end position="145"/>
    </location>
</feature>
<reference evidence="2 3" key="1">
    <citation type="submission" date="2017-02" db="EMBL/GenBank/DDBJ databases">
        <authorList>
            <person name="Peterson S.W."/>
        </authorList>
    </citation>
    <scope>NUCLEOTIDE SEQUENCE [LARGE SCALE GENOMIC DNA]</scope>
    <source>
        <strain evidence="2 3">ATCC 35992</strain>
    </source>
</reference>
<feature type="transmembrane region" description="Helical" evidence="1">
    <location>
        <begin position="239"/>
        <end position="256"/>
    </location>
</feature>
<evidence type="ECO:0000256" key="1">
    <source>
        <dbReference type="SAM" id="Phobius"/>
    </source>
</evidence>
<keyword evidence="1" id="KW-0472">Membrane</keyword>
<feature type="transmembrane region" description="Helical" evidence="1">
    <location>
        <begin position="68"/>
        <end position="89"/>
    </location>
</feature>
<keyword evidence="1" id="KW-0812">Transmembrane</keyword>
<feature type="transmembrane region" description="Helical" evidence="1">
    <location>
        <begin position="157"/>
        <end position="184"/>
    </location>
</feature>
<dbReference type="EMBL" id="FUXZ01000004">
    <property type="protein sequence ID" value="SKA62750.1"/>
    <property type="molecule type" value="Genomic_DNA"/>
</dbReference>
<dbReference type="RefSeq" id="WP_078765580.1">
    <property type="nucleotide sequence ID" value="NZ_FUXZ01000004.1"/>
</dbReference>
<dbReference type="OrthoDB" id="9788195at2"/>
<dbReference type="STRING" id="39495.SAMN02745111_00690"/>
<sequence length="271" mass="31530">MNTTQKKRDLKFYMSIYKKILIQDLKSKMSYRADFIISTFGMVLTNVVGFVSFYILFQNFPSINGWSYYEMLFLYGFSLVALTPVQCLFDNNWNLRFQVLSGDFIKYCFRPINIFFYFMSEIFDIKGLGQLAFGIGTIVFAWMHLDIPVTPVVLIKLAIYLFAASLFMIAIMNASAATCFYTLGSGYVMVIMFRFKDFAKYPANIFNAFFRFFFTFIIPIAFVAYYPSLVILRPDSIPLLSWLSPLIGLFFFYLSYKFWIHGAKKYNGTGS</sequence>
<dbReference type="AlphaFoldDB" id="A0A1T4VCS2"/>
<accession>A0A1T4VCS2</accession>
<gene>
    <name evidence="2" type="ORF">SAMN02745111_00690</name>
</gene>
<dbReference type="PANTHER" id="PTHR36833">
    <property type="entry name" value="SLR0610 PROTEIN-RELATED"/>
    <property type="match status" value="1"/>
</dbReference>
<keyword evidence="1" id="KW-1133">Transmembrane helix</keyword>
<name>A0A1T4VCS2_9FIRM</name>
<dbReference type="Pfam" id="PF06182">
    <property type="entry name" value="ABC2_membrane_6"/>
    <property type="match status" value="1"/>
</dbReference>
<dbReference type="InterPro" id="IPR010390">
    <property type="entry name" value="ABC-2_transporter-like"/>
</dbReference>
<protein>
    <submittedName>
        <fullName evidence="2">ABC-2 type transport system permease protein</fullName>
    </submittedName>
</protein>
<keyword evidence="3" id="KW-1185">Reference proteome</keyword>
<dbReference type="PANTHER" id="PTHR36833:SF1">
    <property type="entry name" value="INTEGRAL MEMBRANE TRANSPORT PROTEIN"/>
    <property type="match status" value="1"/>
</dbReference>
<proteinExistence type="predicted"/>
<organism evidence="2 3">
    <name type="scientific">Eubacterium uniforme</name>
    <dbReference type="NCBI Taxonomy" id="39495"/>
    <lineage>
        <taxon>Bacteria</taxon>
        <taxon>Bacillati</taxon>
        <taxon>Bacillota</taxon>
        <taxon>Clostridia</taxon>
        <taxon>Eubacteriales</taxon>
        <taxon>Eubacteriaceae</taxon>
        <taxon>Eubacterium</taxon>
    </lineage>
</organism>
<evidence type="ECO:0000313" key="3">
    <source>
        <dbReference type="Proteomes" id="UP000190814"/>
    </source>
</evidence>
<feature type="transmembrane region" description="Helical" evidence="1">
    <location>
        <begin position="35"/>
        <end position="56"/>
    </location>
</feature>
<evidence type="ECO:0000313" key="2">
    <source>
        <dbReference type="EMBL" id="SKA62750.1"/>
    </source>
</evidence>
<feature type="transmembrane region" description="Helical" evidence="1">
    <location>
        <begin position="205"/>
        <end position="227"/>
    </location>
</feature>